<evidence type="ECO:0000256" key="7">
    <source>
        <dbReference type="ARBA" id="ARBA00022777"/>
    </source>
</evidence>
<keyword evidence="15" id="KW-1185">Reference proteome</keyword>
<evidence type="ECO:0000259" key="12">
    <source>
        <dbReference type="PROSITE" id="PS50109"/>
    </source>
</evidence>
<dbReference type="PROSITE" id="PS50885">
    <property type="entry name" value="HAMP"/>
    <property type="match status" value="1"/>
</dbReference>
<evidence type="ECO:0000256" key="9">
    <source>
        <dbReference type="ARBA" id="ARBA00023012"/>
    </source>
</evidence>
<evidence type="ECO:0000313" key="14">
    <source>
        <dbReference type="EMBL" id="PAP94169.1"/>
    </source>
</evidence>
<dbReference type="Gene3D" id="1.10.287.130">
    <property type="match status" value="1"/>
</dbReference>
<dbReference type="SUPFAM" id="SSF55874">
    <property type="entry name" value="ATPase domain of HSP90 chaperone/DNA topoisomerase II/histidine kinase"/>
    <property type="match status" value="1"/>
</dbReference>
<evidence type="ECO:0000256" key="6">
    <source>
        <dbReference type="ARBA" id="ARBA00022692"/>
    </source>
</evidence>
<sequence length="483" mass="52702">MSRRRKAEPLKQTARTPLSLRFWPRSLAFRVIAFSTVWAILTLIVIFTLITTLYRQASERGFDSLLSAHLFNLIGSVGVSEGGSLTGAPDLGDLRFSEPNSGWYWSVEPASEGVRGELHSSSMTEAILSPSVAEVPFNASFQRSYATEGIDGEELEVFESEFVLDAKNRAARFRVMGNKTELEQEIGAFQRRLLTYLSLFGVGMIAINAIAILLGLQPLRRVRNALAMVREGTAQRLDGRFPAEIEPLANETNALIENNKRIVERSRTQVGNLAHSLKTPLAVLINEGRALGGAKGQLIAEQAASMQKQVDHYLQRARVAAQRDSVVYRTPVAPLVQRMVRVLQKLNPQTALSLSLPAVDIVFAGEREDLEELLGNLLDNAMKWAKSAVAVSVAPISGKKSGVGKEGAVDLFEISIEDDGPGIPEDKAREALKRGRRLDETKPGTGLGLAIVADLVNEYGGVLALERSSMGGLKAVVRLRSLH</sequence>
<keyword evidence="4" id="KW-0597">Phosphoprotein</keyword>
<dbReference type="PANTHER" id="PTHR45436">
    <property type="entry name" value="SENSOR HISTIDINE KINASE YKOH"/>
    <property type="match status" value="1"/>
</dbReference>
<keyword evidence="6 11" id="KW-0812">Transmembrane</keyword>
<evidence type="ECO:0000259" key="13">
    <source>
        <dbReference type="PROSITE" id="PS50885"/>
    </source>
</evidence>
<keyword evidence="9" id="KW-0902">Two-component regulatory system</keyword>
<evidence type="ECO:0000256" key="5">
    <source>
        <dbReference type="ARBA" id="ARBA00022679"/>
    </source>
</evidence>
<dbReference type="InterPro" id="IPR003660">
    <property type="entry name" value="HAMP_dom"/>
</dbReference>
<evidence type="ECO:0000256" key="4">
    <source>
        <dbReference type="ARBA" id="ARBA00022553"/>
    </source>
</evidence>
<protein>
    <recommendedName>
        <fullName evidence="3">histidine kinase</fullName>
        <ecNumber evidence="3">2.7.13.3</ecNumber>
    </recommendedName>
</protein>
<feature type="domain" description="Histidine kinase" evidence="12">
    <location>
        <begin position="272"/>
        <end position="483"/>
    </location>
</feature>
<dbReference type="Gene3D" id="3.30.565.10">
    <property type="entry name" value="Histidine kinase-like ATPase, C-terminal domain"/>
    <property type="match status" value="1"/>
</dbReference>
<comment type="catalytic activity">
    <reaction evidence="1">
        <text>ATP + protein L-histidine = ADP + protein N-phospho-L-histidine.</text>
        <dbReference type="EC" id="2.7.13.3"/>
    </reaction>
</comment>
<dbReference type="InterPro" id="IPR036890">
    <property type="entry name" value="HATPase_C_sf"/>
</dbReference>
<comment type="subcellular location">
    <subcellularLocation>
        <location evidence="2">Membrane</location>
    </subcellularLocation>
</comment>
<dbReference type="InterPro" id="IPR005467">
    <property type="entry name" value="His_kinase_dom"/>
</dbReference>
<evidence type="ECO:0000256" key="11">
    <source>
        <dbReference type="SAM" id="Phobius"/>
    </source>
</evidence>
<dbReference type="Proteomes" id="UP000215931">
    <property type="component" value="Unassembled WGS sequence"/>
</dbReference>
<evidence type="ECO:0000256" key="8">
    <source>
        <dbReference type="ARBA" id="ARBA00022989"/>
    </source>
</evidence>
<dbReference type="SMART" id="SM00387">
    <property type="entry name" value="HATPase_c"/>
    <property type="match status" value="1"/>
</dbReference>
<comment type="caution">
    <text evidence="14">The sequence shown here is derived from an EMBL/GenBank/DDBJ whole genome shotgun (WGS) entry which is preliminary data.</text>
</comment>
<feature type="transmembrane region" description="Helical" evidence="11">
    <location>
        <begin position="193"/>
        <end position="216"/>
    </location>
</feature>
<feature type="domain" description="HAMP" evidence="13">
    <location>
        <begin position="213"/>
        <end position="264"/>
    </location>
</feature>
<accession>A0A271KGR0</accession>
<dbReference type="GO" id="GO:0005524">
    <property type="term" value="F:ATP binding"/>
    <property type="evidence" value="ECO:0007669"/>
    <property type="project" value="UniProtKB-KW"/>
</dbReference>
<dbReference type="AlphaFoldDB" id="A0A271KGR0"/>
<keyword evidence="10 11" id="KW-0472">Membrane</keyword>
<dbReference type="PROSITE" id="PS50109">
    <property type="entry name" value="HIS_KIN"/>
    <property type="match status" value="1"/>
</dbReference>
<dbReference type="InterPro" id="IPR050428">
    <property type="entry name" value="TCS_sensor_his_kinase"/>
</dbReference>
<feature type="transmembrane region" description="Helical" evidence="11">
    <location>
        <begin position="27"/>
        <end position="50"/>
    </location>
</feature>
<dbReference type="PANTHER" id="PTHR45436:SF5">
    <property type="entry name" value="SENSOR HISTIDINE KINASE TRCS"/>
    <property type="match status" value="1"/>
</dbReference>
<dbReference type="InterPro" id="IPR004358">
    <property type="entry name" value="Sig_transdc_His_kin-like_C"/>
</dbReference>
<organism evidence="14 15">
    <name type="scientific">Mesorhizobium wenxiniae</name>
    <dbReference type="NCBI Taxonomy" id="2014805"/>
    <lineage>
        <taxon>Bacteria</taxon>
        <taxon>Pseudomonadati</taxon>
        <taxon>Pseudomonadota</taxon>
        <taxon>Alphaproteobacteria</taxon>
        <taxon>Hyphomicrobiales</taxon>
        <taxon>Phyllobacteriaceae</taxon>
        <taxon>Mesorhizobium</taxon>
    </lineage>
</organism>
<dbReference type="GO" id="GO:0005886">
    <property type="term" value="C:plasma membrane"/>
    <property type="evidence" value="ECO:0007669"/>
    <property type="project" value="TreeGrafter"/>
</dbReference>
<evidence type="ECO:0000256" key="10">
    <source>
        <dbReference type="ARBA" id="ARBA00023136"/>
    </source>
</evidence>
<dbReference type="Pfam" id="PF02518">
    <property type="entry name" value="HATPase_c"/>
    <property type="match status" value="1"/>
</dbReference>
<dbReference type="RefSeq" id="WP_029354592.1">
    <property type="nucleotide sequence ID" value="NZ_NPKH01000023.1"/>
</dbReference>
<name>A0A271KGR0_9HYPH</name>
<dbReference type="EMBL" id="NPKH01000023">
    <property type="protein sequence ID" value="PAP94169.1"/>
    <property type="molecule type" value="Genomic_DNA"/>
</dbReference>
<gene>
    <name evidence="14" type="ORF">CIT31_17725</name>
</gene>
<dbReference type="GO" id="GO:0000160">
    <property type="term" value="P:phosphorelay signal transduction system"/>
    <property type="evidence" value="ECO:0007669"/>
    <property type="project" value="UniProtKB-KW"/>
</dbReference>
<keyword evidence="14" id="KW-0067">ATP-binding</keyword>
<dbReference type="GO" id="GO:0004673">
    <property type="term" value="F:protein histidine kinase activity"/>
    <property type="evidence" value="ECO:0007669"/>
    <property type="project" value="UniProtKB-EC"/>
</dbReference>
<keyword evidence="7" id="KW-0418">Kinase</keyword>
<dbReference type="OrthoDB" id="9809567at2"/>
<keyword evidence="8 11" id="KW-1133">Transmembrane helix</keyword>
<evidence type="ECO:0000256" key="3">
    <source>
        <dbReference type="ARBA" id="ARBA00012438"/>
    </source>
</evidence>
<dbReference type="EC" id="2.7.13.3" evidence="3"/>
<keyword evidence="5" id="KW-0808">Transferase</keyword>
<dbReference type="PRINTS" id="PR00344">
    <property type="entry name" value="BCTRLSENSOR"/>
</dbReference>
<evidence type="ECO:0000256" key="1">
    <source>
        <dbReference type="ARBA" id="ARBA00000085"/>
    </source>
</evidence>
<dbReference type="InterPro" id="IPR003594">
    <property type="entry name" value="HATPase_dom"/>
</dbReference>
<reference evidence="14 15" key="1">
    <citation type="submission" date="2017-08" db="EMBL/GenBank/DDBJ databases">
        <title>Mesorhizobium wenxinae sp. nov., a novel rhizobial species isolated from root nodules of chickpea (Cicer arietinum L.).</title>
        <authorList>
            <person name="Zhang J."/>
        </authorList>
    </citation>
    <scope>NUCLEOTIDE SEQUENCE [LARGE SCALE GENOMIC DNA]</scope>
    <source>
        <strain evidence="15">WYCCWR 10019</strain>
    </source>
</reference>
<evidence type="ECO:0000256" key="2">
    <source>
        <dbReference type="ARBA" id="ARBA00004370"/>
    </source>
</evidence>
<keyword evidence="14" id="KW-0547">Nucleotide-binding</keyword>
<proteinExistence type="predicted"/>
<evidence type="ECO:0000313" key="15">
    <source>
        <dbReference type="Proteomes" id="UP000215931"/>
    </source>
</evidence>